<dbReference type="OrthoDB" id="676979at2759"/>
<feature type="non-terminal residue" evidence="8">
    <location>
        <position position="1"/>
    </location>
</feature>
<dbReference type="InterPro" id="IPR001611">
    <property type="entry name" value="Leu-rich_rpt"/>
</dbReference>
<dbReference type="GO" id="GO:0016020">
    <property type="term" value="C:membrane"/>
    <property type="evidence" value="ECO:0007669"/>
    <property type="project" value="UniProtKB-SubCell"/>
</dbReference>
<evidence type="ECO:0000256" key="3">
    <source>
        <dbReference type="ARBA" id="ARBA00022614"/>
    </source>
</evidence>
<dbReference type="Gene3D" id="3.80.10.10">
    <property type="entry name" value="Ribonuclease Inhibitor"/>
    <property type="match status" value="1"/>
</dbReference>
<dbReference type="FunFam" id="3.80.10.10:FF:000041">
    <property type="entry name" value="LRR receptor-like serine/threonine-protein kinase ERECTA"/>
    <property type="match status" value="2"/>
</dbReference>
<evidence type="ECO:0000256" key="5">
    <source>
        <dbReference type="ARBA" id="ARBA00022737"/>
    </source>
</evidence>
<dbReference type="EMBL" id="AUSU01000724">
    <property type="protein sequence ID" value="EPS72714.1"/>
    <property type="molecule type" value="Genomic_DNA"/>
</dbReference>
<reference evidence="8 9" key="1">
    <citation type="journal article" date="2013" name="BMC Genomics">
        <title>The miniature genome of a carnivorous plant Genlisea aurea contains a low number of genes and short non-coding sequences.</title>
        <authorList>
            <person name="Leushkin E.V."/>
            <person name="Sutormin R.A."/>
            <person name="Nabieva E.R."/>
            <person name="Penin A.A."/>
            <person name="Kondrashov A.S."/>
            <person name="Logacheva M.D."/>
        </authorList>
    </citation>
    <scope>NUCLEOTIDE SEQUENCE [LARGE SCALE GENOMIC DNA]</scope>
</reference>
<keyword evidence="6" id="KW-0472">Membrane</keyword>
<dbReference type="GO" id="GO:0051707">
    <property type="term" value="P:response to other organism"/>
    <property type="evidence" value="ECO:0007669"/>
    <property type="project" value="UniProtKB-ARBA"/>
</dbReference>
<name>S8CZ01_9LAMI</name>
<dbReference type="SUPFAM" id="SSF52058">
    <property type="entry name" value="L domain-like"/>
    <property type="match status" value="1"/>
</dbReference>
<keyword evidence="3" id="KW-0433">Leucine-rich repeat</keyword>
<sequence length="382" mass="41368">QPALAAAEQESVYRILQSVNSGVDWRTLFPGDLCSSAPHGVVCDYFSDGGDDSGEAHVTEISLGYVSDYSPNPSCDSNSSFDPFLLKPLSRLKKLFFYRCFALGETPFPDFSDVKLPALEELVFIENPALVGSLEGKLGDVRGLRKLVLTGSGVSGGLLSGGLDKLVNLEQLTLSRNSFQGQLHADVFQNMKKLKVLDLAANSLAGNVPDSIGNLTELLKLDLSFNGFSGRIPENLKNLKTLELLDLSHNQFRDFGMPSFLSEMDGLKELHLSGNLVGGRIPATWRAPGSITGLGMSAMGLVGCIPKSMAQNLRNLSYLLLDNNRLEGSIPEELDGLRSLNELNLENNRLSGKLPFSSSFVTRLGGKLKVDGNPDLCIEEEE</sequence>
<dbReference type="Proteomes" id="UP000015453">
    <property type="component" value="Unassembled WGS sequence"/>
</dbReference>
<dbReference type="SMART" id="SM00369">
    <property type="entry name" value="LRR_TYP"/>
    <property type="match status" value="5"/>
</dbReference>
<proteinExistence type="predicted"/>
<dbReference type="InterPro" id="IPR032675">
    <property type="entry name" value="LRR_dom_sf"/>
</dbReference>
<dbReference type="AlphaFoldDB" id="S8CZ01"/>
<keyword evidence="4" id="KW-0732">Signal</keyword>
<dbReference type="InterPro" id="IPR003591">
    <property type="entry name" value="Leu-rich_rpt_typical-subtyp"/>
</dbReference>
<keyword evidence="7" id="KW-0325">Glycoprotein</keyword>
<comment type="caution">
    <text evidence="8">The sequence shown here is derived from an EMBL/GenBank/DDBJ whole genome shotgun (WGS) entry which is preliminary data.</text>
</comment>
<dbReference type="PANTHER" id="PTHR48059">
    <property type="entry name" value="POLYGALACTURONASE INHIBITOR 1"/>
    <property type="match status" value="1"/>
</dbReference>
<dbReference type="Pfam" id="PF00560">
    <property type="entry name" value="LRR_1"/>
    <property type="match status" value="1"/>
</dbReference>
<dbReference type="InterPro" id="IPR051848">
    <property type="entry name" value="PGIP"/>
</dbReference>
<dbReference type="PROSITE" id="PS51450">
    <property type="entry name" value="LRR"/>
    <property type="match status" value="1"/>
</dbReference>
<evidence type="ECO:0008006" key="10">
    <source>
        <dbReference type="Google" id="ProtNLM"/>
    </source>
</evidence>
<comment type="subcellular location">
    <subcellularLocation>
        <location evidence="1">Cell envelope</location>
    </subcellularLocation>
    <subcellularLocation>
        <location evidence="2">Membrane</location>
    </subcellularLocation>
</comment>
<dbReference type="GO" id="GO:0006952">
    <property type="term" value="P:defense response"/>
    <property type="evidence" value="ECO:0007669"/>
    <property type="project" value="UniProtKB-ARBA"/>
</dbReference>
<protein>
    <recommendedName>
        <fullName evidence="10">Leucine-rich repeat-containing N-terminal plant-type domain-containing protein</fullName>
    </recommendedName>
</protein>
<accession>S8CZ01</accession>
<evidence type="ECO:0000256" key="1">
    <source>
        <dbReference type="ARBA" id="ARBA00004196"/>
    </source>
</evidence>
<keyword evidence="5" id="KW-0677">Repeat</keyword>
<gene>
    <name evidence="8" type="ORF">M569_02041</name>
</gene>
<feature type="non-terminal residue" evidence="8">
    <location>
        <position position="382"/>
    </location>
</feature>
<evidence type="ECO:0000256" key="7">
    <source>
        <dbReference type="ARBA" id="ARBA00023180"/>
    </source>
</evidence>
<evidence type="ECO:0000256" key="6">
    <source>
        <dbReference type="ARBA" id="ARBA00023136"/>
    </source>
</evidence>
<dbReference type="Pfam" id="PF13855">
    <property type="entry name" value="LRR_8"/>
    <property type="match status" value="2"/>
</dbReference>
<keyword evidence="9" id="KW-1185">Reference proteome</keyword>
<evidence type="ECO:0000256" key="2">
    <source>
        <dbReference type="ARBA" id="ARBA00004370"/>
    </source>
</evidence>
<organism evidence="8 9">
    <name type="scientific">Genlisea aurea</name>
    <dbReference type="NCBI Taxonomy" id="192259"/>
    <lineage>
        <taxon>Eukaryota</taxon>
        <taxon>Viridiplantae</taxon>
        <taxon>Streptophyta</taxon>
        <taxon>Embryophyta</taxon>
        <taxon>Tracheophyta</taxon>
        <taxon>Spermatophyta</taxon>
        <taxon>Magnoliopsida</taxon>
        <taxon>eudicotyledons</taxon>
        <taxon>Gunneridae</taxon>
        <taxon>Pentapetalae</taxon>
        <taxon>asterids</taxon>
        <taxon>lamiids</taxon>
        <taxon>Lamiales</taxon>
        <taxon>Lentibulariaceae</taxon>
        <taxon>Genlisea</taxon>
    </lineage>
</organism>
<dbReference type="PANTHER" id="PTHR48059:SF36">
    <property type="entry name" value="LEUCINE-RICH REPEAT DOMAIN, L DOMAIN-CONTAINING PROTEIN-RELATED"/>
    <property type="match status" value="1"/>
</dbReference>
<evidence type="ECO:0000313" key="8">
    <source>
        <dbReference type="EMBL" id="EPS72714.1"/>
    </source>
</evidence>
<evidence type="ECO:0000313" key="9">
    <source>
        <dbReference type="Proteomes" id="UP000015453"/>
    </source>
</evidence>
<evidence type="ECO:0000256" key="4">
    <source>
        <dbReference type="ARBA" id="ARBA00022729"/>
    </source>
</evidence>